<sequence>MGMKRSHDVSMESTLGVSTALCCSCGVPMVPNQTMLCAQCLKAEVSITDGISRSVVLQRCRNCGRTMLCAQCLKAEVSITDGISRSVVLQRCRNCGRPKINAGMSLPRSPDASALAKKQRCDADKWVDGLLRYVWRDRLIVFSDPTGILARGVGNGMWSAGEVLSDYFMDNPEICRGATCLELGSGIGVDGGTGAPLPSTGWNAPVPLELGGTAEWPILNTRVAAAAGSSSLSTVVLHLLAQSLNGSPPQLEHCPVELPPIEEFDNRSFILGLLLGLAAGPVIEAEVGVLREKVEVQAARIEALEAERDYLIVGEAGSEDSRGKSAQLPLGGTAERDPPSEGEGEDWNLRVRVAKEIGVWLRRNLAGERVGPSPRSLIALKSRVYILIRDRQGNIFEKPARIFKSWSKLRGLVEGEGSLGGSIFIGIPSQKEALIAVTEGGADGEEAGVRGHLVYKNARTDPLYRLGRVACADTSDFSSVICIAELGGRVIAAVPKGSWHKKVDRRKLNKHYLGKVVAVDVAGCYLSDPETPAPEVVIKLWVGVMSMEFEAAVSFEESSSENLNFGEGPPSLEELLRENLKGKANEAASGSVGAEAPGAKAAKAKAVRGAKPKGAPKAKASPLDRMDRGTVAAARAAGVPEDALAEMARMITAKKSRAVEPKFGGLGEILEDDFEDELGEENDEAFPEVEQQGGKTVEQAVLKLTEIVSNLTQKRPQDLDAVLDQGSVGSSSGDSGGLGSGRRSAAALRYLTRVLDEQPHLIYEAVEREMRKDLGMLSQSSGEVAFSARNWLCSRSRVTNIQSHVRWFWQVGGILDELISGNADRARAKACLLLAAADQCSIDCGSWVMSTVSLLEPVPPFQEFSKHSVPSASESQVSALYDARWAEVFLGALRDREAFNEARRKLSQAERQGRAPHVPHVPAPTPPGEGSGKDTPKPPKGGGRGRGKGGDGTGVQPSGQVLREDHRSLPEGEFKKLAVDLVVISLNYLDLGRPTRAPITCLAGGQLTRAQWEHAERISKFVEGWFEQGTLTASDMGRTASKVEDLEKVLSDLRAGVLLQPLPSRANFLDDGIDGDLGLLRGQKFGSFKEVEADRLKFRGFPDFDPRPYLDPLSRGIYEEPFRHSTPPSEYTGVVPHVRVHCSRAERVKLYSLLDSSRRIRLYSPDKIRRRHCSGVFGVVKSLEYDRLILDSRPHNLLEAPPGRFIQTLGAGHLVGQIHLQEGEMLYSSTNDIRDFYHLFQVNDQRSRRNALVGTITPSEARNFQCFEPWMWGQEELFVGLSCLAMGDTQAVELAQTCHVGLCLQHQIVNAEDLISISLPIPRGPVFSGVVIDDFLALAVSKKAPNRDIGERTAGAAIADKAMETYKQVHLIPHEEKATRDEVKGEFWGIQLDGIKGHVRGSLKRAIPLVKIILEVLRIGVISVGLVEVIAGSLIGLYIYRRRLMCLLDQVFESIKGRDQRTVFVISSELREELLLNVVGVLIAVVELRADYSKEIFAVDASNWGEAVTSCTTSALFTKELSRHALSKGVWTRLLSPAKARARGHGLLHPEEELPGGSDAAYRSHPLWVQILKSGRFKLSWQKRSERRRRINISELRSFLRAEREAKLPNIATRCIIGGDSQVALGALLKGRSSSKQLNKELERSLGFHVGPFPRQKKLYLIGGNLFCLEMSENSIELTKIVQSEIQVQVQKRYLRPASCLEELYQTGRLQGRWVLSYEGADSKNQERLGSEAQTEILELLKLVVLTDLEKQMPLLQRNADANDKSGKVHLRALDWTQESHRQGLHPWRGTWSLVVGSDVGYDPDLFGDLLLTLEAQCSEATTVYFALADREEEDEPNVQDFVDFELYE</sequence>
<organism evidence="3 4">
    <name type="scientific">Symbiodinium microadriaticum</name>
    <name type="common">Dinoflagellate</name>
    <name type="synonym">Zooxanthella microadriatica</name>
    <dbReference type="NCBI Taxonomy" id="2951"/>
    <lineage>
        <taxon>Eukaryota</taxon>
        <taxon>Sar</taxon>
        <taxon>Alveolata</taxon>
        <taxon>Dinophyceae</taxon>
        <taxon>Suessiales</taxon>
        <taxon>Symbiodiniaceae</taxon>
        <taxon>Symbiodinium</taxon>
    </lineage>
</organism>
<dbReference type="Pfam" id="PF04981">
    <property type="entry name" value="NMD3"/>
    <property type="match status" value="1"/>
</dbReference>
<gene>
    <name evidence="3" type="primary">nmd3</name>
    <name evidence="3" type="ORF">AK812_SmicGene42418</name>
</gene>
<accession>A0A1Q9C3M3</accession>
<evidence type="ECO:0000256" key="1">
    <source>
        <dbReference type="SAM" id="MobiDB-lite"/>
    </source>
</evidence>
<dbReference type="InterPro" id="IPR007064">
    <property type="entry name" value="Nmd3_N"/>
</dbReference>
<dbReference type="Pfam" id="PF10294">
    <property type="entry name" value="Methyltransf_16"/>
    <property type="match status" value="1"/>
</dbReference>
<dbReference type="Proteomes" id="UP000186817">
    <property type="component" value="Unassembled WGS sequence"/>
</dbReference>
<feature type="domain" description="Nmd3 N-terminal" evidence="2">
    <location>
        <begin position="22"/>
        <end position="66"/>
    </location>
</feature>
<evidence type="ECO:0000313" key="4">
    <source>
        <dbReference type="Proteomes" id="UP000186817"/>
    </source>
</evidence>
<feature type="compositionally biased region" description="Basic residues" evidence="1">
    <location>
        <begin position="604"/>
        <end position="616"/>
    </location>
</feature>
<name>A0A1Q9C3M3_SYMMI</name>
<feature type="region of interest" description="Disordered" evidence="1">
    <location>
        <begin position="604"/>
        <end position="623"/>
    </location>
</feature>
<dbReference type="InterPro" id="IPR029063">
    <property type="entry name" value="SAM-dependent_MTases_sf"/>
</dbReference>
<protein>
    <submittedName>
        <fullName evidence="3">60S ribosomal export protein nmd3</fullName>
    </submittedName>
</protein>
<evidence type="ECO:0000259" key="2">
    <source>
        <dbReference type="Pfam" id="PF04981"/>
    </source>
</evidence>
<dbReference type="EMBL" id="LSRX01001752">
    <property type="protein sequence ID" value="OLP77517.1"/>
    <property type="molecule type" value="Genomic_DNA"/>
</dbReference>
<evidence type="ECO:0000313" key="3">
    <source>
        <dbReference type="EMBL" id="OLP77517.1"/>
    </source>
</evidence>
<dbReference type="PANTHER" id="PTHR14614">
    <property type="entry name" value="HEPATOCELLULAR CARCINOMA-ASSOCIATED ANTIGEN"/>
    <property type="match status" value="1"/>
</dbReference>
<feature type="compositionally biased region" description="Basic and acidic residues" evidence="1">
    <location>
        <begin position="903"/>
        <end position="913"/>
    </location>
</feature>
<feature type="region of interest" description="Disordered" evidence="1">
    <location>
        <begin position="903"/>
        <end position="967"/>
    </location>
</feature>
<comment type="caution">
    <text evidence="3">The sequence shown here is derived from an EMBL/GenBank/DDBJ whole genome shotgun (WGS) entry which is preliminary data.</text>
</comment>
<proteinExistence type="predicted"/>
<dbReference type="Gene3D" id="3.40.50.150">
    <property type="entry name" value="Vaccinia Virus protein VP39"/>
    <property type="match status" value="2"/>
</dbReference>
<feature type="region of interest" description="Disordered" evidence="1">
    <location>
        <begin position="320"/>
        <end position="345"/>
    </location>
</feature>
<reference evidence="3 4" key="1">
    <citation type="submission" date="2016-02" db="EMBL/GenBank/DDBJ databases">
        <title>Genome analysis of coral dinoflagellate symbionts highlights evolutionary adaptations to a symbiotic lifestyle.</title>
        <authorList>
            <person name="Aranda M."/>
            <person name="Li Y."/>
            <person name="Liew Y.J."/>
            <person name="Baumgarten S."/>
            <person name="Simakov O."/>
            <person name="Wilson M."/>
            <person name="Piel J."/>
            <person name="Ashoor H."/>
            <person name="Bougouffa S."/>
            <person name="Bajic V.B."/>
            <person name="Ryu T."/>
            <person name="Ravasi T."/>
            <person name="Bayer T."/>
            <person name="Micklem G."/>
            <person name="Kim H."/>
            <person name="Bhak J."/>
            <person name="Lajeunesse T.C."/>
            <person name="Voolstra C.R."/>
        </authorList>
    </citation>
    <scope>NUCLEOTIDE SEQUENCE [LARGE SCALE GENOMIC DNA]</scope>
    <source>
        <strain evidence="3 4">CCMP2467</strain>
    </source>
</reference>
<dbReference type="InterPro" id="IPR019410">
    <property type="entry name" value="Methyltransf_16"/>
</dbReference>
<keyword evidence="4" id="KW-1185">Reference proteome</keyword>
<dbReference type="OrthoDB" id="46564at2759"/>